<proteinExistence type="predicted"/>
<dbReference type="Proteomes" id="UP000254396">
    <property type="component" value="Unassembled WGS sequence"/>
</dbReference>
<sequence length="74" mass="8661">MIYIKNFVHDFDSSTITFEVERDGITNYVGTRDTGYGTTSTDINDFTEDWSDSEYDQLEEFLNGCQEIVHSFYH</sequence>
<accession>A0A855UIW1</accession>
<reference evidence="1 3" key="1">
    <citation type="submission" date="2018-04" db="EMBL/GenBank/DDBJ databases">
        <authorList>
            <person name="Van Tyne D."/>
        </authorList>
    </citation>
    <scope>NUCLEOTIDE SEQUENCE [LARGE SCALE GENOMIC DNA]</scope>
    <source>
        <strain evidence="1 3">B2535</strain>
    </source>
</reference>
<dbReference type="AlphaFoldDB" id="A0A855UIW1"/>
<evidence type="ECO:0000313" key="4">
    <source>
        <dbReference type="Proteomes" id="UP000254396"/>
    </source>
</evidence>
<reference evidence="2 4" key="2">
    <citation type="submission" date="2018-06" db="EMBL/GenBank/DDBJ databases">
        <authorList>
            <consortium name="Pathogen Informatics"/>
            <person name="Doyle S."/>
        </authorList>
    </citation>
    <scope>NUCLEOTIDE SEQUENCE [LARGE SCALE GENOMIC DNA]</scope>
    <source>
        <strain evidence="2 4">NCTC13379</strain>
    </source>
</reference>
<evidence type="ECO:0000313" key="3">
    <source>
        <dbReference type="Proteomes" id="UP000244140"/>
    </source>
</evidence>
<protein>
    <submittedName>
        <fullName evidence="1">Uncharacterized protein</fullName>
    </submittedName>
</protein>
<organism evidence="1 3">
    <name type="scientific">Enterococcus faecalis</name>
    <name type="common">Streptococcus faecalis</name>
    <dbReference type="NCBI Taxonomy" id="1351"/>
    <lineage>
        <taxon>Bacteria</taxon>
        <taxon>Bacillati</taxon>
        <taxon>Bacillota</taxon>
        <taxon>Bacilli</taxon>
        <taxon>Lactobacillales</taxon>
        <taxon>Enterococcaceae</taxon>
        <taxon>Enterococcus</taxon>
    </lineage>
</organism>
<dbReference type="Proteomes" id="UP000244140">
    <property type="component" value="Unassembled WGS sequence"/>
</dbReference>
<dbReference type="EMBL" id="PZZH01000001">
    <property type="protein sequence ID" value="PTN78188.1"/>
    <property type="molecule type" value="Genomic_DNA"/>
</dbReference>
<dbReference type="EMBL" id="UGIX01000001">
    <property type="protein sequence ID" value="STP65658.1"/>
    <property type="molecule type" value="Genomic_DNA"/>
</dbReference>
<evidence type="ECO:0000313" key="1">
    <source>
        <dbReference type="EMBL" id="PTN78188.1"/>
    </source>
</evidence>
<gene>
    <name evidence="1" type="ORF">DAI13_10675</name>
    <name evidence="2" type="ORF">NCTC13379_01723</name>
</gene>
<evidence type="ECO:0000313" key="2">
    <source>
        <dbReference type="EMBL" id="STP65658.1"/>
    </source>
</evidence>
<dbReference type="RefSeq" id="WP_002399581.1">
    <property type="nucleotide sequence ID" value="NZ_AP026714.1"/>
</dbReference>
<name>A0A855UIW1_ENTFL</name>
<comment type="caution">
    <text evidence="1">The sequence shown here is derived from an EMBL/GenBank/DDBJ whole genome shotgun (WGS) entry which is preliminary data.</text>
</comment>